<comment type="caution">
    <text evidence="9">The sequence shown here is derived from an EMBL/GenBank/DDBJ whole genome shotgun (WGS) entry which is preliminary data.</text>
</comment>
<dbReference type="PANTHER" id="PTHR34975:SF2">
    <property type="entry name" value="SPORE GERMINATION PROTEIN A2"/>
    <property type="match status" value="1"/>
</dbReference>
<dbReference type="PANTHER" id="PTHR34975">
    <property type="entry name" value="SPORE GERMINATION PROTEIN A2"/>
    <property type="match status" value="1"/>
</dbReference>
<evidence type="ECO:0000256" key="5">
    <source>
        <dbReference type="ARBA" id="ARBA00022692"/>
    </source>
</evidence>
<dbReference type="EMBL" id="RFAQ01000002">
    <property type="protein sequence ID" value="RMD04397.1"/>
    <property type="molecule type" value="Genomic_DNA"/>
</dbReference>
<feature type="transmembrane region" description="Helical" evidence="8">
    <location>
        <begin position="327"/>
        <end position="352"/>
    </location>
</feature>
<dbReference type="InterPro" id="IPR004761">
    <property type="entry name" value="Spore_GerAB"/>
</dbReference>
<keyword evidence="4" id="KW-0309">Germination</keyword>
<evidence type="ECO:0000256" key="6">
    <source>
        <dbReference type="ARBA" id="ARBA00022989"/>
    </source>
</evidence>
<feature type="transmembrane region" description="Helical" evidence="8">
    <location>
        <begin position="184"/>
        <end position="205"/>
    </location>
</feature>
<feature type="transmembrane region" description="Helical" evidence="8">
    <location>
        <begin position="80"/>
        <end position="103"/>
    </location>
</feature>
<evidence type="ECO:0000313" key="9">
    <source>
        <dbReference type="EMBL" id="RMD04397.1"/>
    </source>
</evidence>
<dbReference type="GO" id="GO:0016020">
    <property type="term" value="C:membrane"/>
    <property type="evidence" value="ECO:0007669"/>
    <property type="project" value="UniProtKB-SubCell"/>
</dbReference>
<dbReference type="RefSeq" id="WP_122057748.1">
    <property type="nucleotide sequence ID" value="NZ_RFAQ01000002.1"/>
</dbReference>
<feature type="transmembrane region" description="Helical" evidence="8">
    <location>
        <begin position="38"/>
        <end position="59"/>
    </location>
</feature>
<name>A0A3M0T197_9CLOT</name>
<proteinExistence type="inferred from homology"/>
<feature type="transmembrane region" description="Helical" evidence="8">
    <location>
        <begin position="145"/>
        <end position="164"/>
    </location>
</feature>
<evidence type="ECO:0000256" key="1">
    <source>
        <dbReference type="ARBA" id="ARBA00004141"/>
    </source>
</evidence>
<dbReference type="AlphaFoldDB" id="A0A3M0T197"/>
<keyword evidence="3" id="KW-0813">Transport</keyword>
<accession>A0A3M0T197</accession>
<keyword evidence="6 8" id="KW-1133">Transmembrane helix</keyword>
<evidence type="ECO:0000256" key="7">
    <source>
        <dbReference type="ARBA" id="ARBA00023136"/>
    </source>
</evidence>
<feature type="transmembrane region" description="Helical" evidence="8">
    <location>
        <begin position="269"/>
        <end position="290"/>
    </location>
</feature>
<keyword evidence="7 8" id="KW-0472">Membrane</keyword>
<dbReference type="Pfam" id="PF03845">
    <property type="entry name" value="Spore_permease"/>
    <property type="match status" value="1"/>
</dbReference>
<keyword evidence="5 8" id="KW-0812">Transmembrane</keyword>
<dbReference type="GO" id="GO:0009847">
    <property type="term" value="P:spore germination"/>
    <property type="evidence" value="ECO:0007669"/>
    <property type="project" value="InterPro"/>
</dbReference>
<feature type="transmembrane region" description="Helical" evidence="8">
    <location>
        <begin position="115"/>
        <end position="133"/>
    </location>
</feature>
<feature type="transmembrane region" description="Helical" evidence="8">
    <location>
        <begin position="217"/>
        <end position="238"/>
    </location>
</feature>
<reference evidence="9 10" key="1">
    <citation type="submission" date="2018-10" db="EMBL/GenBank/DDBJ databases">
        <title>Genome-centric metagenomics revealed C2 chemical producing, CO utilizing Clostridium with novel acetogenic gene cluster.</title>
        <authorList>
            <person name="Kang H."/>
            <person name="Park B."/>
            <person name="Choi I.G."/>
            <person name="Chang I.S."/>
        </authorList>
    </citation>
    <scope>NUCLEOTIDE SEQUENCE [LARGE SCALE GENOMIC DNA]</scope>
    <source>
        <strain evidence="9 10">H21-9</strain>
    </source>
</reference>
<evidence type="ECO:0000256" key="8">
    <source>
        <dbReference type="SAM" id="Phobius"/>
    </source>
</evidence>
<organism evidence="9 10">
    <name type="scientific">Clostridium autoethanogenum</name>
    <dbReference type="NCBI Taxonomy" id="84023"/>
    <lineage>
        <taxon>Bacteria</taxon>
        <taxon>Bacillati</taxon>
        <taxon>Bacillota</taxon>
        <taxon>Clostridia</taxon>
        <taxon>Eubacteriales</taxon>
        <taxon>Clostridiaceae</taxon>
        <taxon>Clostridium</taxon>
    </lineage>
</organism>
<gene>
    <name evidence="9" type="ORF">D9O40_01670</name>
</gene>
<protein>
    <submittedName>
        <fullName evidence="9">Uncharacterized protein</fullName>
    </submittedName>
</protein>
<feature type="transmembrane region" description="Helical" evidence="8">
    <location>
        <begin position="302"/>
        <end position="321"/>
    </location>
</feature>
<dbReference type="Proteomes" id="UP000277999">
    <property type="component" value="Unassembled WGS sequence"/>
</dbReference>
<evidence type="ECO:0000256" key="3">
    <source>
        <dbReference type="ARBA" id="ARBA00022448"/>
    </source>
</evidence>
<evidence type="ECO:0000256" key="2">
    <source>
        <dbReference type="ARBA" id="ARBA00007998"/>
    </source>
</evidence>
<evidence type="ECO:0000313" key="10">
    <source>
        <dbReference type="Proteomes" id="UP000277999"/>
    </source>
</evidence>
<evidence type="ECO:0000256" key="4">
    <source>
        <dbReference type="ARBA" id="ARBA00022544"/>
    </source>
</evidence>
<sequence>MRYDKFTREQIIFLTYVSGCGNMAFNFIWAVYLSGRSGWVAMCIGILLTIPIAILIVYLSKKYTECNIFDIINISFGKPLYIIVIIINAVINIVLAAIVLNFLTGTVKIHFLQLTPVWVIMTVILIMAFLFVNNKTLLFGRAVELLTVWYILNYFTGFSLAFVSKFDFKNIFPIFDTTLLKFGQATYFSLCSASEILLFIIVMVGDMPQTTGNRKSIIKGIVLWSFILSLAVFIMQGISGSRLLLRTSSTGIELSRAIYLGDFFRGLEIFILATYQLIATLRLSLYLYCTWIPIKKLFNEKYSFIILLLISIIIIIPSIKLSSYNKAFFASIFMDYYILLPFVAFIIIIAFLGDYIKKKRSGSDVG</sequence>
<comment type="subcellular location">
    <subcellularLocation>
        <location evidence="1">Membrane</location>
        <topology evidence="1">Multi-pass membrane protein</topology>
    </subcellularLocation>
</comment>
<comment type="similarity">
    <text evidence="2">Belongs to the amino acid-polyamine-organocation (APC) superfamily. Spore germination protein (SGP) (TC 2.A.3.9) family.</text>
</comment>
<feature type="transmembrane region" description="Helical" evidence="8">
    <location>
        <begin position="12"/>
        <end position="32"/>
    </location>
</feature>